<evidence type="ECO:0000313" key="3">
    <source>
        <dbReference type="Proteomes" id="UP001145022"/>
    </source>
</evidence>
<reference evidence="2" key="2">
    <citation type="submission" date="2022-11" db="EMBL/GenBank/DDBJ databases">
        <title>Draft genome sequencing of Pseudomonas atacamensis RS3R1.</title>
        <authorList>
            <person name="Furuya T."/>
            <person name="Kaneko H."/>
        </authorList>
    </citation>
    <scope>NUCLEOTIDE SEQUENCE</scope>
    <source>
        <strain evidence="2">RS3R-1</strain>
    </source>
</reference>
<dbReference type="Proteomes" id="UP001145022">
    <property type="component" value="Unassembled WGS sequence"/>
</dbReference>
<gene>
    <name evidence="2" type="ORF">RS3R1_09180</name>
</gene>
<accession>A0ABQ5PEA7</accession>
<name>A0ABQ5PEA7_9PSED</name>
<evidence type="ECO:0008006" key="4">
    <source>
        <dbReference type="Google" id="ProtNLM"/>
    </source>
</evidence>
<evidence type="ECO:0000256" key="1">
    <source>
        <dbReference type="SAM" id="MobiDB-lite"/>
    </source>
</evidence>
<keyword evidence="3" id="KW-1185">Reference proteome</keyword>
<reference evidence="2" key="1">
    <citation type="journal article" date="2021" name="Sci. Rep.">
        <title>An efficient direct screening system for microorganisms that activate plant immune responses based on plant-microbe interactions using cultured plant cells.</title>
        <authorList>
            <person name="Kurokawa M."/>
            <person name="Nakano M."/>
            <person name="Kitahata N."/>
            <person name="Kuchitsu K."/>
            <person name="Furuya T."/>
        </authorList>
    </citation>
    <scope>NUCLEOTIDE SEQUENCE</scope>
    <source>
        <strain evidence="2">RS3R-1</strain>
    </source>
</reference>
<feature type="compositionally biased region" description="Basic and acidic residues" evidence="1">
    <location>
        <begin position="59"/>
        <end position="71"/>
    </location>
</feature>
<protein>
    <recommendedName>
        <fullName evidence="4">Secreted protein</fullName>
    </recommendedName>
</protein>
<reference evidence="2" key="3">
    <citation type="journal article" date="2023" name="J. Biotechnol.">
        <title>Draft Genome Sequences of Endophytic Pseudomonas Strains, Isolated from the Interior of Brassicaceae Plants.</title>
        <authorList>
            <person name="Kaneko H."/>
            <person name="Furuya T."/>
        </authorList>
    </citation>
    <scope>NUCLEOTIDE SEQUENCE</scope>
    <source>
        <strain evidence="2">RS3R-1</strain>
    </source>
</reference>
<sequence length="89" mass="9688">MLGLSCTQMLRTLILAVCDREEASGNNLIVPTLCVGMQPVTLRVTTMFDNTASNGWNAERPERHSHAERGNDQQNANPKVGVLFSSSSV</sequence>
<dbReference type="EMBL" id="BSCQ01000025">
    <property type="protein sequence ID" value="GLH41831.1"/>
    <property type="molecule type" value="Genomic_DNA"/>
</dbReference>
<feature type="region of interest" description="Disordered" evidence="1">
    <location>
        <begin position="52"/>
        <end position="89"/>
    </location>
</feature>
<evidence type="ECO:0000313" key="2">
    <source>
        <dbReference type="EMBL" id="GLH41831.1"/>
    </source>
</evidence>
<organism evidence="2 3">
    <name type="scientific">Pseudomonas atacamensis</name>
    <dbReference type="NCBI Taxonomy" id="2565368"/>
    <lineage>
        <taxon>Bacteria</taxon>
        <taxon>Pseudomonadati</taxon>
        <taxon>Pseudomonadota</taxon>
        <taxon>Gammaproteobacteria</taxon>
        <taxon>Pseudomonadales</taxon>
        <taxon>Pseudomonadaceae</taxon>
        <taxon>Pseudomonas</taxon>
    </lineage>
</organism>
<proteinExistence type="predicted"/>
<comment type="caution">
    <text evidence="2">The sequence shown here is derived from an EMBL/GenBank/DDBJ whole genome shotgun (WGS) entry which is preliminary data.</text>
</comment>